<reference evidence="2 3" key="1">
    <citation type="submission" date="2019-10" db="EMBL/GenBank/DDBJ databases">
        <title>Taxonomy of Antarctic Massilia spp.: description of Massilia rubra sp. nov., Massilia aquatica sp. nov., Massilia mucilaginosa sp. nov., Massilia frigida sp. nov. isolated from streams, lakes and regoliths.</title>
        <authorList>
            <person name="Holochova P."/>
            <person name="Sedlacek I."/>
            <person name="Kralova S."/>
            <person name="Maslanova I."/>
            <person name="Busse H.-J."/>
            <person name="Stankova E."/>
            <person name="Vrbovska V."/>
            <person name="Kovarovic V."/>
            <person name="Bartak M."/>
            <person name="Svec P."/>
            <person name="Pantucek R."/>
        </authorList>
    </citation>
    <scope>NUCLEOTIDE SEQUENCE [LARGE SCALE GENOMIC DNA]</scope>
    <source>
        <strain evidence="2 3">CCM 8733</strain>
    </source>
</reference>
<evidence type="ECO:0000313" key="3">
    <source>
        <dbReference type="Proteomes" id="UP000609726"/>
    </source>
</evidence>
<comment type="caution">
    <text evidence="2">The sequence shown here is derived from an EMBL/GenBank/DDBJ whole genome shotgun (WGS) entry which is preliminary data.</text>
</comment>
<name>A0ABX0P303_9BURK</name>
<proteinExistence type="predicted"/>
<accession>A0ABX0P303</accession>
<evidence type="ECO:0000256" key="1">
    <source>
        <dbReference type="SAM" id="MobiDB-lite"/>
    </source>
</evidence>
<feature type="region of interest" description="Disordered" evidence="1">
    <location>
        <begin position="65"/>
        <end position="86"/>
    </location>
</feature>
<keyword evidence="3" id="KW-1185">Reference proteome</keyword>
<dbReference type="EMBL" id="WHJH01000086">
    <property type="protein sequence ID" value="NHZ93693.1"/>
    <property type="molecule type" value="Genomic_DNA"/>
</dbReference>
<evidence type="ECO:0000313" key="2">
    <source>
        <dbReference type="EMBL" id="NHZ93693.1"/>
    </source>
</evidence>
<protein>
    <submittedName>
        <fullName evidence="2">Uncharacterized protein</fullName>
    </submittedName>
</protein>
<sequence>MAHNNLKVAMAKYMAATGKDTLPYADAKKHAIDAVQMAGAIQCDRKCLEAQFDAHYKCTGKELKANAGVGGGTKKNPPPVNDQDNG</sequence>
<gene>
    <name evidence="2" type="ORF">F2P45_32545</name>
</gene>
<organism evidence="2 3">
    <name type="scientific">Massilia mucilaginosa</name>
    <dbReference type="NCBI Taxonomy" id="2609282"/>
    <lineage>
        <taxon>Bacteria</taxon>
        <taxon>Pseudomonadati</taxon>
        <taxon>Pseudomonadota</taxon>
        <taxon>Betaproteobacteria</taxon>
        <taxon>Burkholderiales</taxon>
        <taxon>Oxalobacteraceae</taxon>
        <taxon>Telluria group</taxon>
        <taxon>Massilia</taxon>
    </lineage>
</organism>
<dbReference type="Proteomes" id="UP000609726">
    <property type="component" value="Unassembled WGS sequence"/>
</dbReference>